<reference evidence="2" key="1">
    <citation type="submission" date="2009-12" db="EMBL/GenBank/DDBJ databases">
        <title>Complete sequence of Treponema azotonutricium strain ZAS-9.</title>
        <authorList>
            <person name="Tetu S.G."/>
            <person name="Matson E."/>
            <person name="Ren Q."/>
            <person name="Seshadri R."/>
            <person name="Elbourne L."/>
            <person name="Hassan K.A."/>
            <person name="Durkin A."/>
            <person name="Radune D."/>
            <person name="Mohamoud Y."/>
            <person name="Shay R."/>
            <person name="Jin S."/>
            <person name="Zhang X."/>
            <person name="Lucey K."/>
            <person name="Ballor N.R."/>
            <person name="Ottesen E."/>
            <person name="Rosenthal R."/>
            <person name="Allen A."/>
            <person name="Leadbetter J.R."/>
            <person name="Paulsen I.T."/>
        </authorList>
    </citation>
    <scope>NUCLEOTIDE SEQUENCE [LARGE SCALE GENOMIC DNA]</scope>
    <source>
        <strain evidence="2">ATCC BAA-888 / DSM 13862 / ZAS-9</strain>
    </source>
</reference>
<dbReference type="AlphaFoldDB" id="F5Y703"/>
<accession>F5Y703</accession>
<dbReference type="HOGENOM" id="CLU_1098114_0_0_12"/>
<dbReference type="EMBL" id="CP001841">
    <property type="protein sequence ID" value="AEF81032.1"/>
    <property type="molecule type" value="Genomic_DNA"/>
</dbReference>
<dbReference type="InParanoid" id="F5Y703"/>
<protein>
    <submittedName>
        <fullName evidence="1">Putative lipoprotein</fullName>
    </submittedName>
</protein>
<dbReference type="Proteomes" id="UP000009222">
    <property type="component" value="Chromosome"/>
</dbReference>
<dbReference type="PROSITE" id="PS51257">
    <property type="entry name" value="PROKAR_LIPOPROTEIN"/>
    <property type="match status" value="1"/>
</dbReference>
<evidence type="ECO:0000313" key="1">
    <source>
        <dbReference type="EMBL" id="AEF81032.1"/>
    </source>
</evidence>
<dbReference type="KEGG" id="taz:TREAZ_3554"/>
<dbReference type="RefSeq" id="WP_015712024.1">
    <property type="nucleotide sequence ID" value="NC_015577.1"/>
</dbReference>
<gene>
    <name evidence="1" type="ordered locus">TREAZ_3554</name>
</gene>
<evidence type="ECO:0000313" key="2">
    <source>
        <dbReference type="Proteomes" id="UP000009222"/>
    </source>
</evidence>
<organism evidence="1 2">
    <name type="scientific">Leadbettera azotonutricia (strain ATCC BAA-888 / DSM 13862 / ZAS-9)</name>
    <name type="common">Treponema azotonutricium</name>
    <dbReference type="NCBI Taxonomy" id="545695"/>
    <lineage>
        <taxon>Bacteria</taxon>
        <taxon>Pseudomonadati</taxon>
        <taxon>Spirochaetota</taxon>
        <taxon>Spirochaetia</taxon>
        <taxon>Spirochaetales</taxon>
        <taxon>Breznakiellaceae</taxon>
        <taxon>Leadbettera</taxon>
    </lineage>
</organism>
<keyword evidence="1" id="KW-0449">Lipoprotein</keyword>
<reference evidence="1 2" key="2">
    <citation type="journal article" date="2011" name="ISME J.">
        <title>RNA-seq reveals cooperative metabolic interactions between two termite-gut spirochete species in co-culture.</title>
        <authorList>
            <person name="Rosenthal A.Z."/>
            <person name="Matson E.G."/>
            <person name="Eldar A."/>
            <person name="Leadbetter J.R."/>
        </authorList>
    </citation>
    <scope>NUCLEOTIDE SEQUENCE [LARGE SCALE GENOMIC DNA]</scope>
    <source>
        <strain evidence="2">ATCC BAA-888 / DSM 13862 / ZAS-9</strain>
    </source>
</reference>
<sequence>MKNNHKVFFAGILALALIFGLMLTGCGGDGTDTGGPGQVAIPPPAIDSLPALPVVGGISAVTSESEALTLLAAIKASSVWTINDTVEDLVEEKSTSFPDGYRWDFTDNTDMGYAISSKGNYSKTGSAMVGREVTTSDTTIEFTSNKTFGSSPVVTFYLGSTIREIQNTDYSWNSRGDWGYEGGGSAYGLTVSASGKSARIIFSNQWYAWENESGDEGLTISGFLKVYGTSNTPVLTRTFDNGEDAIAVQALFN</sequence>
<proteinExistence type="predicted"/>
<keyword evidence="2" id="KW-1185">Reference proteome</keyword>
<name>F5Y703_LEAAZ</name>